<feature type="domain" description="BT-3987-like N-terminal" evidence="2">
    <location>
        <begin position="173"/>
        <end position="263"/>
    </location>
</feature>
<organism evidence="3 5">
    <name type="scientific">Butyricimonas paravirosa</name>
    <dbReference type="NCBI Taxonomy" id="1472417"/>
    <lineage>
        <taxon>Bacteria</taxon>
        <taxon>Pseudomonadati</taxon>
        <taxon>Bacteroidota</taxon>
        <taxon>Bacteroidia</taxon>
        <taxon>Bacteroidales</taxon>
        <taxon>Odoribacteraceae</taxon>
        <taxon>Butyricimonas</taxon>
    </lineage>
</organism>
<dbReference type="InterPro" id="IPR000421">
    <property type="entry name" value="FA58C"/>
</dbReference>
<dbReference type="Gene3D" id="2.60.40.1740">
    <property type="entry name" value="hypothetical protein (bacova_03559)"/>
    <property type="match status" value="2"/>
</dbReference>
<dbReference type="InterPro" id="IPR013728">
    <property type="entry name" value="BT_3987-like_N"/>
</dbReference>
<dbReference type="Proteomes" id="UP000576368">
    <property type="component" value="Unassembled WGS sequence"/>
</dbReference>
<proteinExistence type="predicted"/>
<protein>
    <submittedName>
        <fullName evidence="4">DUF1735 domain-containing protein</fullName>
    </submittedName>
</protein>
<evidence type="ECO:0000313" key="5">
    <source>
        <dbReference type="Proteomes" id="UP000576368"/>
    </source>
</evidence>
<dbReference type="GeneID" id="86893160"/>
<reference evidence="4 6" key="1">
    <citation type="submission" date="2019-09" db="EMBL/GenBank/DDBJ databases">
        <title>Butyricimonas paravirosa DSM 105722 (=214-4 = JCM 18677 = CCUG 65563).</title>
        <authorList>
            <person name="Le Roy T."/>
            <person name="Cani P.D."/>
        </authorList>
    </citation>
    <scope>NUCLEOTIDE SEQUENCE [LARGE SCALE GENOMIC DNA]</scope>
    <source>
        <strain evidence="4 6">DSM 105722</strain>
    </source>
</reference>
<evidence type="ECO:0000313" key="3">
    <source>
        <dbReference type="EMBL" id="NJC16925.1"/>
    </source>
</evidence>
<dbReference type="RefSeq" id="WP_087420999.1">
    <property type="nucleotide sequence ID" value="NZ_BMPA01000002.1"/>
</dbReference>
<evidence type="ECO:0000259" key="2">
    <source>
        <dbReference type="Pfam" id="PF08522"/>
    </source>
</evidence>
<dbReference type="Pfam" id="PF08522">
    <property type="entry name" value="BT_3987-like_N"/>
    <property type="match status" value="2"/>
</dbReference>
<sequence>MKRFCYIFLSLWVFASCSNDDVESSDVTLEVRDYVEETIYNFKEDQAVYLWATKSWADKGVSKVEYVVDASVLDNYNQEHGTTLKLLPESCYHAEQTVFEVTDEMKYAKFKVMCSPDKIVELGTYGKIEYALPYRIYVNGQAAEDRYGTVIVAFNVLQPLALIEAGIDSVYFHHEDELSLDFSCSLNFDNRLTIPVNFFADATLVSDFNAEYGADYEAVPSEVVTWETSQVSFERKETEKKVLFNVKGDMIPVGVSLLPIRMDVDSQGVSVDPLSDRKYFLFFNDMIAQSNWEASVSKTWKGSGDILIDGSLGDNWMVAGEASEFWVILSLKDENKVANFTGVEMYVQDYDPNKVGQKKAEIYVSMDKEEWELAGTYNFKTEGGKPNLDAQRVYFPKITGKHIKINIAEWENSPYIGFREVAAMGEIKDK</sequence>
<dbReference type="EMBL" id="CP043839">
    <property type="protein sequence ID" value="WOF13978.1"/>
    <property type="molecule type" value="Genomic_DNA"/>
</dbReference>
<dbReference type="Gene3D" id="2.60.120.260">
    <property type="entry name" value="Galactose-binding domain-like"/>
    <property type="match status" value="1"/>
</dbReference>
<evidence type="ECO:0000313" key="6">
    <source>
        <dbReference type="Proteomes" id="UP001302374"/>
    </source>
</evidence>
<dbReference type="Pfam" id="PF00754">
    <property type="entry name" value="F5_F8_type_C"/>
    <property type="match status" value="1"/>
</dbReference>
<dbReference type="SUPFAM" id="SSF49785">
    <property type="entry name" value="Galactose-binding domain-like"/>
    <property type="match status" value="1"/>
</dbReference>
<reference evidence="3 5" key="2">
    <citation type="submission" date="2020-03" db="EMBL/GenBank/DDBJ databases">
        <title>Genomic Encyclopedia of Type Strains, Phase IV (KMG-IV): sequencing the most valuable type-strain genomes for metagenomic binning, comparative biology and taxonomic classification.</title>
        <authorList>
            <person name="Goeker M."/>
        </authorList>
    </citation>
    <scope>NUCLEOTIDE SEQUENCE [LARGE SCALE GENOMIC DNA]</scope>
    <source>
        <strain evidence="3 5">DSM 105722</strain>
    </source>
</reference>
<feature type="domain" description="BT-3987-like N-terminal" evidence="2">
    <location>
        <begin position="39"/>
        <end position="138"/>
    </location>
</feature>
<dbReference type="Proteomes" id="UP001302374">
    <property type="component" value="Chromosome"/>
</dbReference>
<evidence type="ECO:0000313" key="4">
    <source>
        <dbReference type="EMBL" id="WOF13978.1"/>
    </source>
</evidence>
<dbReference type="AlphaFoldDB" id="A0A7X5Y9A6"/>
<dbReference type="InterPro" id="IPR008979">
    <property type="entry name" value="Galactose-bd-like_sf"/>
</dbReference>
<dbReference type="EMBL" id="JAATLI010000002">
    <property type="protein sequence ID" value="NJC16925.1"/>
    <property type="molecule type" value="Genomic_DNA"/>
</dbReference>
<name>A0A7X5Y9A6_9BACT</name>
<evidence type="ECO:0000259" key="1">
    <source>
        <dbReference type="Pfam" id="PF00754"/>
    </source>
</evidence>
<feature type="domain" description="F5/8 type C" evidence="1">
    <location>
        <begin position="297"/>
        <end position="419"/>
    </location>
</feature>
<accession>A0A7X5Y9A6</accession>
<keyword evidence="6" id="KW-1185">Reference proteome</keyword>
<dbReference type="PROSITE" id="PS51257">
    <property type="entry name" value="PROKAR_LIPOPROTEIN"/>
    <property type="match status" value="1"/>
</dbReference>
<gene>
    <name evidence="4" type="ORF">F1644_17655</name>
    <name evidence="3" type="ORF">GGR15_000530</name>
</gene>